<dbReference type="GO" id="GO:0006352">
    <property type="term" value="P:DNA-templated transcription initiation"/>
    <property type="evidence" value="ECO:0007669"/>
    <property type="project" value="InterPro"/>
</dbReference>
<dbReference type="InterPro" id="IPR013325">
    <property type="entry name" value="RNA_pol_sigma_r2"/>
</dbReference>
<dbReference type="Gene3D" id="1.10.1740.10">
    <property type="match status" value="1"/>
</dbReference>
<keyword evidence="5 7" id="KW-0238">DNA-binding</keyword>
<dbReference type="SUPFAM" id="SSF54427">
    <property type="entry name" value="NTF2-like"/>
    <property type="match status" value="1"/>
</dbReference>
<dbReference type="Gene3D" id="3.10.450.50">
    <property type="match status" value="1"/>
</dbReference>
<feature type="compositionally biased region" description="Basic and acidic residues" evidence="8">
    <location>
        <begin position="326"/>
        <end position="340"/>
    </location>
</feature>
<evidence type="ECO:0000256" key="5">
    <source>
        <dbReference type="ARBA" id="ARBA00023125"/>
    </source>
</evidence>
<evidence type="ECO:0000259" key="10">
    <source>
        <dbReference type="Pfam" id="PF04542"/>
    </source>
</evidence>
<dbReference type="PANTHER" id="PTHR43133:SF65">
    <property type="entry name" value="ECF RNA POLYMERASE SIGMA FACTOR SIGG"/>
    <property type="match status" value="1"/>
</dbReference>
<evidence type="ECO:0000313" key="12">
    <source>
        <dbReference type="EMBL" id="SNR27444.1"/>
    </source>
</evidence>
<dbReference type="InterPro" id="IPR014284">
    <property type="entry name" value="RNA_pol_sigma-70_dom"/>
</dbReference>
<dbReference type="AlphaFoldDB" id="A0A238V076"/>
<dbReference type="GO" id="GO:0006950">
    <property type="term" value="P:response to stress"/>
    <property type="evidence" value="ECO:0007669"/>
    <property type="project" value="UniProtKB-ARBA"/>
</dbReference>
<evidence type="ECO:0000313" key="13">
    <source>
        <dbReference type="Proteomes" id="UP000198348"/>
    </source>
</evidence>
<comment type="subunit">
    <text evidence="2">Interacts transiently with the RNA polymerase catalytic core formed by RpoA, RpoB, RpoC and RpoZ (2 alpha, 1 beta, 1 beta' and 1 omega subunit) to form the RNA polymerase holoenzyme that can initiate transcription.</text>
</comment>
<dbReference type="NCBIfam" id="NF006089">
    <property type="entry name" value="PRK08241.1"/>
    <property type="match status" value="1"/>
</dbReference>
<proteinExistence type="inferred from homology"/>
<dbReference type="InterPro" id="IPR032710">
    <property type="entry name" value="NTF2-like_dom_sf"/>
</dbReference>
<evidence type="ECO:0000259" key="9">
    <source>
        <dbReference type="Pfam" id="PF02136"/>
    </source>
</evidence>
<dbReference type="InterPro" id="IPR002075">
    <property type="entry name" value="NTF2_dom"/>
</dbReference>
<feature type="domain" description="RNA polymerase sigma factor 70 region 4 type 2" evidence="11">
    <location>
        <begin position="134"/>
        <end position="186"/>
    </location>
</feature>
<comment type="similarity">
    <text evidence="1 7">Belongs to the sigma-70 factor family. ECF subfamily.</text>
</comment>
<keyword evidence="13" id="KW-1185">Reference proteome</keyword>
<dbReference type="Proteomes" id="UP000198348">
    <property type="component" value="Unassembled WGS sequence"/>
</dbReference>
<reference evidence="12 13" key="1">
    <citation type="submission" date="2017-06" db="EMBL/GenBank/DDBJ databases">
        <authorList>
            <person name="Kim H.J."/>
            <person name="Triplett B.A."/>
        </authorList>
    </citation>
    <scope>NUCLEOTIDE SEQUENCE [LARGE SCALE GENOMIC DNA]</scope>
    <source>
        <strain evidence="12 13">DSM 45207</strain>
    </source>
</reference>
<keyword evidence="6 7" id="KW-0804">Transcription</keyword>
<dbReference type="InterPro" id="IPR013324">
    <property type="entry name" value="RNA_pol_sigma_r3/r4-like"/>
</dbReference>
<dbReference type="GO" id="GO:0016987">
    <property type="term" value="F:sigma factor activity"/>
    <property type="evidence" value="ECO:0007669"/>
    <property type="project" value="UniProtKB-KW"/>
</dbReference>
<feature type="domain" description="RNA polymerase sigma-70 region 2" evidence="10">
    <location>
        <begin position="16"/>
        <end position="81"/>
    </location>
</feature>
<evidence type="ECO:0000256" key="7">
    <source>
        <dbReference type="RuleBase" id="RU000716"/>
    </source>
</evidence>
<dbReference type="InterPro" id="IPR014305">
    <property type="entry name" value="RNA_pol_sigma-G_actinobac"/>
</dbReference>
<dbReference type="InterPro" id="IPR036388">
    <property type="entry name" value="WH-like_DNA-bd_sf"/>
</dbReference>
<protein>
    <recommendedName>
        <fullName evidence="7">RNA polymerase sigma factor</fullName>
    </recommendedName>
</protein>
<keyword evidence="3 7" id="KW-0805">Transcription regulation</keyword>
<dbReference type="OrthoDB" id="3806887at2"/>
<dbReference type="PANTHER" id="PTHR43133">
    <property type="entry name" value="RNA POLYMERASE ECF-TYPE SIGMA FACTO"/>
    <property type="match status" value="1"/>
</dbReference>
<dbReference type="EMBL" id="FZNW01000001">
    <property type="protein sequence ID" value="SNR27444.1"/>
    <property type="molecule type" value="Genomic_DNA"/>
</dbReference>
<evidence type="ECO:0000256" key="2">
    <source>
        <dbReference type="ARBA" id="ARBA00011344"/>
    </source>
</evidence>
<dbReference type="NCBIfam" id="TIGR02937">
    <property type="entry name" value="sigma70-ECF"/>
    <property type="match status" value="1"/>
</dbReference>
<dbReference type="Pfam" id="PF04542">
    <property type="entry name" value="Sigma70_r2"/>
    <property type="match status" value="1"/>
</dbReference>
<evidence type="ECO:0000259" key="11">
    <source>
        <dbReference type="Pfam" id="PF08281"/>
    </source>
</evidence>
<evidence type="ECO:0000256" key="1">
    <source>
        <dbReference type="ARBA" id="ARBA00010641"/>
    </source>
</evidence>
<dbReference type="InterPro" id="IPR039425">
    <property type="entry name" value="RNA_pol_sigma-70-like"/>
</dbReference>
<evidence type="ECO:0000256" key="3">
    <source>
        <dbReference type="ARBA" id="ARBA00023015"/>
    </source>
</evidence>
<gene>
    <name evidence="12" type="ORF">SAMN06265360_10170</name>
</gene>
<dbReference type="PROSITE" id="PS01063">
    <property type="entry name" value="SIGMA70_ECF"/>
    <property type="match status" value="1"/>
</dbReference>
<keyword evidence="4 7" id="KW-0731">Sigma factor</keyword>
<dbReference type="SUPFAM" id="SSF88659">
    <property type="entry name" value="Sigma3 and sigma4 domains of RNA polymerase sigma factors"/>
    <property type="match status" value="1"/>
</dbReference>
<dbReference type="NCBIfam" id="TIGR02960">
    <property type="entry name" value="SigX5"/>
    <property type="match status" value="1"/>
</dbReference>
<dbReference type="Pfam" id="PF02136">
    <property type="entry name" value="NTF2"/>
    <property type="match status" value="1"/>
</dbReference>
<evidence type="ECO:0000256" key="6">
    <source>
        <dbReference type="ARBA" id="ARBA00023163"/>
    </source>
</evidence>
<dbReference type="Gene3D" id="1.10.10.10">
    <property type="entry name" value="Winged helix-like DNA-binding domain superfamily/Winged helix DNA-binding domain"/>
    <property type="match status" value="1"/>
</dbReference>
<organism evidence="12 13">
    <name type="scientific">Haloechinothrix alba</name>
    <dbReference type="NCBI Taxonomy" id="664784"/>
    <lineage>
        <taxon>Bacteria</taxon>
        <taxon>Bacillati</taxon>
        <taxon>Actinomycetota</taxon>
        <taxon>Actinomycetes</taxon>
        <taxon>Pseudonocardiales</taxon>
        <taxon>Pseudonocardiaceae</taxon>
        <taxon>Haloechinothrix</taxon>
    </lineage>
</organism>
<evidence type="ECO:0000256" key="8">
    <source>
        <dbReference type="SAM" id="MobiDB-lite"/>
    </source>
</evidence>
<dbReference type="RefSeq" id="WP_089299424.1">
    <property type="nucleotide sequence ID" value="NZ_FZNW01000001.1"/>
</dbReference>
<feature type="region of interest" description="Disordered" evidence="8">
    <location>
        <begin position="79"/>
        <end position="100"/>
    </location>
</feature>
<dbReference type="Pfam" id="PF08281">
    <property type="entry name" value="Sigma70_r4_2"/>
    <property type="match status" value="1"/>
</dbReference>
<sequence>MTAVAEKDEFLSQADSYRHELLAHCYRMLGSVYDAEDLVQDTYLRAWRSYGSFEGRSSVRTWLYRIATNTCLTALESRNRRPLPTGLGGPSPEPEAELTERTEVPWLEPLPDDAIDSDGADPAAVAVSRESVRLALVAALQHLPPRQRAVLILRDVLKWRAAEVADLLDISTAAVNSSLQRARTQLAKVAPDLDSRPEPLSSEQRALLDRYVTAFEMKDIDEIVSLFTSEAVWEMPPFPQWFVGAENIGRVVDSQCPAGPDDMRLIPTRSNGQPAFGVYMRDATGSAFLPFQIQVLAFSGDSVGHVVTFFDQRLFETFGLPDAYPTDDRPEDDRPHDPHAADQPSGTPVR</sequence>
<dbReference type="InterPro" id="IPR007627">
    <property type="entry name" value="RNA_pol_sigma70_r2"/>
</dbReference>
<dbReference type="SUPFAM" id="SSF88946">
    <property type="entry name" value="Sigma2 domain of RNA polymerase sigma factors"/>
    <property type="match status" value="1"/>
</dbReference>
<feature type="domain" description="Nuclear transport factor 2" evidence="9">
    <location>
        <begin position="204"/>
        <end position="256"/>
    </location>
</feature>
<accession>A0A238V076</accession>
<dbReference type="InterPro" id="IPR000838">
    <property type="entry name" value="RNA_pol_sigma70_ECF_CS"/>
</dbReference>
<evidence type="ECO:0000256" key="4">
    <source>
        <dbReference type="ARBA" id="ARBA00023082"/>
    </source>
</evidence>
<dbReference type="GO" id="GO:0003677">
    <property type="term" value="F:DNA binding"/>
    <property type="evidence" value="ECO:0007669"/>
    <property type="project" value="UniProtKB-KW"/>
</dbReference>
<dbReference type="CDD" id="cd06171">
    <property type="entry name" value="Sigma70_r4"/>
    <property type="match status" value="1"/>
</dbReference>
<name>A0A238V076_9PSEU</name>
<feature type="region of interest" description="Disordered" evidence="8">
    <location>
        <begin position="321"/>
        <end position="350"/>
    </location>
</feature>
<dbReference type="InterPro" id="IPR013249">
    <property type="entry name" value="RNA_pol_sigma70_r4_t2"/>
</dbReference>